<keyword evidence="1" id="KW-0472">Membrane</keyword>
<dbReference type="RefSeq" id="WP_143076405.1">
    <property type="nucleotide sequence ID" value="NZ_FOVP01000032.1"/>
</dbReference>
<evidence type="ECO:0000256" key="1">
    <source>
        <dbReference type="SAM" id="Phobius"/>
    </source>
</evidence>
<dbReference type="EMBL" id="FOVP01000032">
    <property type="protein sequence ID" value="SFO36458.1"/>
    <property type="molecule type" value="Genomic_DNA"/>
</dbReference>
<gene>
    <name evidence="2" type="ORF">SAMN04487859_13214</name>
</gene>
<dbReference type="OrthoDB" id="7868694at2"/>
<accession>A0A1I5GKD8</accession>
<evidence type="ECO:0000313" key="2">
    <source>
        <dbReference type="EMBL" id="SFO36458.1"/>
    </source>
</evidence>
<dbReference type="AlphaFoldDB" id="A0A1I5GKD8"/>
<name>A0A1I5GKD8_9RHOB</name>
<organism evidence="2 3">
    <name type="scientific">Roseovarius lutimaris</name>
    <dbReference type="NCBI Taxonomy" id="1005928"/>
    <lineage>
        <taxon>Bacteria</taxon>
        <taxon>Pseudomonadati</taxon>
        <taxon>Pseudomonadota</taxon>
        <taxon>Alphaproteobacteria</taxon>
        <taxon>Rhodobacterales</taxon>
        <taxon>Roseobacteraceae</taxon>
        <taxon>Roseovarius</taxon>
    </lineage>
</organism>
<sequence length="110" mass="11857">MSAYQKEIRSTVGFGIVYVLLGHTGLWAVMLGTDNSIRILGLPIHYFIAITLGSLGVLLWSMVWCRYANQLEDEIEAENANLFGSAEADREGSGRQGVGPDALALAEGAK</sequence>
<proteinExistence type="predicted"/>
<dbReference type="Proteomes" id="UP000198599">
    <property type="component" value="Unassembled WGS sequence"/>
</dbReference>
<dbReference type="STRING" id="1005928.SAMN04487859_13214"/>
<protein>
    <submittedName>
        <fullName evidence="2">Uncharacterized protein</fullName>
    </submittedName>
</protein>
<feature type="transmembrane region" description="Helical" evidence="1">
    <location>
        <begin position="12"/>
        <end position="32"/>
    </location>
</feature>
<reference evidence="3" key="1">
    <citation type="submission" date="2016-10" db="EMBL/GenBank/DDBJ databases">
        <authorList>
            <person name="Varghese N."/>
            <person name="Submissions S."/>
        </authorList>
    </citation>
    <scope>NUCLEOTIDE SEQUENCE [LARGE SCALE GENOMIC DNA]</scope>
    <source>
        <strain evidence="3">DSM 28463</strain>
    </source>
</reference>
<keyword evidence="1" id="KW-0812">Transmembrane</keyword>
<keyword evidence="3" id="KW-1185">Reference proteome</keyword>
<feature type="transmembrane region" description="Helical" evidence="1">
    <location>
        <begin position="44"/>
        <end position="65"/>
    </location>
</feature>
<keyword evidence="1" id="KW-1133">Transmembrane helix</keyword>
<evidence type="ECO:0000313" key="3">
    <source>
        <dbReference type="Proteomes" id="UP000198599"/>
    </source>
</evidence>